<proteinExistence type="predicted"/>
<dbReference type="AlphaFoldDB" id="A0A0P1A8T2"/>
<protein>
    <submittedName>
        <fullName evidence="1">Uncharacterized protein</fullName>
    </submittedName>
</protein>
<dbReference type="RefSeq" id="XP_024573086.1">
    <property type="nucleotide sequence ID" value="XM_024721962.1"/>
</dbReference>
<evidence type="ECO:0000313" key="1">
    <source>
        <dbReference type="EMBL" id="CEG36717.1"/>
    </source>
</evidence>
<name>A0A0P1A8T2_PLAHL</name>
<dbReference type="Proteomes" id="UP000054928">
    <property type="component" value="Unassembled WGS sequence"/>
</dbReference>
<dbReference type="EMBL" id="CCYD01000217">
    <property type="protein sequence ID" value="CEG36717.1"/>
    <property type="molecule type" value="Genomic_DNA"/>
</dbReference>
<reference evidence="2" key="1">
    <citation type="submission" date="2014-09" db="EMBL/GenBank/DDBJ databases">
        <authorList>
            <person name="Sharma Rahul"/>
            <person name="Thines Marco"/>
        </authorList>
    </citation>
    <scope>NUCLEOTIDE SEQUENCE [LARGE SCALE GENOMIC DNA]</scope>
</reference>
<sequence length="66" mass="7160">MVVGTRSTAFGAPSYLALSFKQTFGTPSLASTDSRCKELHAFVFSAALLTAEHNIDEVCVFLKVNY</sequence>
<evidence type="ECO:0000313" key="2">
    <source>
        <dbReference type="Proteomes" id="UP000054928"/>
    </source>
</evidence>
<accession>A0A0P1A8T2</accession>
<keyword evidence="2" id="KW-1185">Reference proteome</keyword>
<dbReference type="GeneID" id="36398436"/>
<organism evidence="1 2">
    <name type="scientific">Plasmopara halstedii</name>
    <name type="common">Downy mildew of sunflower</name>
    <dbReference type="NCBI Taxonomy" id="4781"/>
    <lineage>
        <taxon>Eukaryota</taxon>
        <taxon>Sar</taxon>
        <taxon>Stramenopiles</taxon>
        <taxon>Oomycota</taxon>
        <taxon>Peronosporomycetes</taxon>
        <taxon>Peronosporales</taxon>
        <taxon>Peronosporaceae</taxon>
        <taxon>Plasmopara</taxon>
    </lineage>
</organism>